<reference evidence="4" key="1">
    <citation type="submission" date="2022-11" db="EMBL/GenBank/DDBJ databases">
        <title>Centuries of genome instability and evolution in soft-shell clam transmissible cancer (bioRxiv).</title>
        <authorList>
            <person name="Hart S.F.M."/>
            <person name="Yonemitsu M.A."/>
            <person name="Giersch R.M."/>
            <person name="Beal B.F."/>
            <person name="Arriagada G."/>
            <person name="Davis B.W."/>
            <person name="Ostrander E.A."/>
            <person name="Goff S.P."/>
            <person name="Metzger M.J."/>
        </authorList>
    </citation>
    <scope>NUCLEOTIDE SEQUENCE</scope>
    <source>
        <strain evidence="4">MELC-2E11</strain>
        <tissue evidence="4">Siphon/mantle</tissue>
    </source>
</reference>
<gene>
    <name evidence="4" type="ORF">MAR_026044</name>
</gene>
<dbReference type="PROSITE" id="PS51419">
    <property type="entry name" value="RAB"/>
    <property type="match status" value="1"/>
</dbReference>
<dbReference type="PRINTS" id="PR00449">
    <property type="entry name" value="RASTRNSFRMNG"/>
</dbReference>
<dbReference type="EMBL" id="CP111019">
    <property type="protein sequence ID" value="WAR11864.1"/>
    <property type="molecule type" value="Genomic_DNA"/>
</dbReference>
<protein>
    <submittedName>
        <fullName evidence="4">RIT2-like protein</fullName>
    </submittedName>
</protein>
<dbReference type="SMART" id="SM00175">
    <property type="entry name" value="RAB"/>
    <property type="match status" value="1"/>
</dbReference>
<evidence type="ECO:0000313" key="5">
    <source>
        <dbReference type="Proteomes" id="UP001164746"/>
    </source>
</evidence>
<proteinExistence type="inferred from homology"/>
<feature type="compositionally biased region" description="Polar residues" evidence="3">
    <location>
        <begin position="158"/>
        <end position="168"/>
    </location>
</feature>
<feature type="compositionally biased region" description="Basic and acidic residues" evidence="3">
    <location>
        <begin position="108"/>
        <end position="117"/>
    </location>
</feature>
<dbReference type="SMART" id="SM00174">
    <property type="entry name" value="RHO"/>
    <property type="match status" value="1"/>
</dbReference>
<dbReference type="InterPro" id="IPR001806">
    <property type="entry name" value="Small_GTPase"/>
</dbReference>
<evidence type="ECO:0000256" key="2">
    <source>
        <dbReference type="ARBA" id="ARBA00022553"/>
    </source>
</evidence>
<dbReference type="InterPro" id="IPR027417">
    <property type="entry name" value="P-loop_NTPase"/>
</dbReference>
<dbReference type="Gene3D" id="3.40.50.300">
    <property type="entry name" value="P-loop containing nucleotide triphosphate hydrolases"/>
    <property type="match status" value="1"/>
</dbReference>
<dbReference type="PROSITE" id="PS51421">
    <property type="entry name" value="RAS"/>
    <property type="match status" value="1"/>
</dbReference>
<keyword evidence="5" id="KW-1185">Reference proteome</keyword>
<accession>A0ABY7ERV9</accession>
<feature type="compositionally biased region" description="Polar residues" evidence="3">
    <location>
        <begin position="50"/>
        <end position="71"/>
    </location>
</feature>
<evidence type="ECO:0000256" key="1">
    <source>
        <dbReference type="ARBA" id="ARBA00008846"/>
    </source>
</evidence>
<sequence length="405" mass="46025">MNSDKVKQKFSVPKICHEVSYDVKTDHEEPTVADRNHLFQQKMELRESENVAQNHSNLNPTTHHGRSSSFRNRPRPKLLNVDVNRPRRSSLPSIARNFLSVSFDDIHKEEEPSDQRRVRSFKTTSKGGIVNRGDSFKRSSNSIHSTGSAKHSEHGGTRSHNNSTLTINSTQSRYIGTLDSMGSSMETVIHKVAMVGDKGVGKRSLTNQFMTSEFIAFDAENDDEETDSLVTVLLNSEESTLEIDDRPFDLQEMSSRSVDAFAVVYSVTDRSSYQAAVDIMYHVRHQLLIKDKPAILIANKIDLVRKRKVTREEGRSVAKQYNSKYWETSAALNHHVDELLVGILSQIRLYKTPELPIDPPNFDVKPCQNKHAKCFIPVPKRLLNFIFCNNPMPTARHECEDLFTS</sequence>
<dbReference type="PANTHER" id="PTHR45775">
    <property type="entry name" value="RAD, GEM/KIR FAMILY MEMBER 2, ISOFORM C"/>
    <property type="match status" value="1"/>
</dbReference>
<dbReference type="SMART" id="SM00173">
    <property type="entry name" value="RAS"/>
    <property type="match status" value="1"/>
</dbReference>
<feature type="compositionally biased region" description="Polar residues" evidence="3">
    <location>
        <begin position="138"/>
        <end position="149"/>
    </location>
</feature>
<organism evidence="4 5">
    <name type="scientific">Mya arenaria</name>
    <name type="common">Soft-shell clam</name>
    <dbReference type="NCBI Taxonomy" id="6604"/>
    <lineage>
        <taxon>Eukaryota</taxon>
        <taxon>Metazoa</taxon>
        <taxon>Spiralia</taxon>
        <taxon>Lophotrochozoa</taxon>
        <taxon>Mollusca</taxon>
        <taxon>Bivalvia</taxon>
        <taxon>Autobranchia</taxon>
        <taxon>Heteroconchia</taxon>
        <taxon>Euheterodonta</taxon>
        <taxon>Imparidentia</taxon>
        <taxon>Neoheterodontei</taxon>
        <taxon>Myida</taxon>
        <taxon>Myoidea</taxon>
        <taxon>Myidae</taxon>
        <taxon>Mya</taxon>
    </lineage>
</organism>
<name>A0ABY7ERV9_MYAAR</name>
<comment type="similarity">
    <text evidence="1">Belongs to the small GTPase superfamily. RGK family.</text>
</comment>
<evidence type="ECO:0000256" key="3">
    <source>
        <dbReference type="SAM" id="MobiDB-lite"/>
    </source>
</evidence>
<dbReference type="InterPro" id="IPR051641">
    <property type="entry name" value="RGK_GTP-binding_reg"/>
</dbReference>
<evidence type="ECO:0000313" key="4">
    <source>
        <dbReference type="EMBL" id="WAR11864.1"/>
    </source>
</evidence>
<dbReference type="Pfam" id="PF00071">
    <property type="entry name" value="Ras"/>
    <property type="match status" value="1"/>
</dbReference>
<feature type="region of interest" description="Disordered" evidence="3">
    <location>
        <begin position="108"/>
        <end position="168"/>
    </location>
</feature>
<feature type="region of interest" description="Disordered" evidence="3">
    <location>
        <begin position="49"/>
        <end position="79"/>
    </location>
</feature>
<dbReference type="Proteomes" id="UP001164746">
    <property type="component" value="Chromosome 8"/>
</dbReference>
<dbReference type="PANTHER" id="PTHR45775:SF6">
    <property type="entry name" value="RAD, GEM_KIR FAMILY MEMBER 2, ISOFORM C"/>
    <property type="match status" value="1"/>
</dbReference>
<dbReference type="SUPFAM" id="SSF52540">
    <property type="entry name" value="P-loop containing nucleoside triphosphate hydrolases"/>
    <property type="match status" value="1"/>
</dbReference>
<keyword evidence="2" id="KW-0597">Phosphoprotein</keyword>